<dbReference type="Pfam" id="PF13516">
    <property type="entry name" value="LRR_6"/>
    <property type="match status" value="2"/>
</dbReference>
<dbReference type="InterPro" id="IPR001611">
    <property type="entry name" value="Leu-rich_rpt"/>
</dbReference>
<dbReference type="Gene3D" id="3.80.10.10">
    <property type="entry name" value="Ribonuclease Inhibitor"/>
    <property type="match status" value="1"/>
</dbReference>
<evidence type="ECO:0000259" key="11">
    <source>
        <dbReference type="PROSITE" id="PS50209"/>
    </source>
</evidence>
<dbReference type="GO" id="GO:0061702">
    <property type="term" value="C:canonical inflammasome complex"/>
    <property type="evidence" value="ECO:0007669"/>
    <property type="project" value="UniProtKB-SubCell"/>
</dbReference>
<keyword evidence="4" id="KW-0399">Innate immunity</keyword>
<feature type="region of interest" description="Disordered" evidence="10">
    <location>
        <begin position="248"/>
        <end position="271"/>
    </location>
</feature>
<comment type="subcellular location">
    <subcellularLocation>
        <location evidence="1">Cytoplasm</location>
    </subcellularLocation>
</comment>
<evidence type="ECO:0000256" key="7">
    <source>
        <dbReference type="ARBA" id="ARBA00022840"/>
    </source>
</evidence>
<dbReference type="InterPro" id="IPR032675">
    <property type="entry name" value="LRR_dom_sf"/>
</dbReference>
<keyword evidence="7" id="KW-0067">ATP-binding</keyword>
<dbReference type="InterPro" id="IPR001315">
    <property type="entry name" value="CARD"/>
</dbReference>
<organism evidence="13 14">
    <name type="scientific">Geodia barretti</name>
    <name type="common">Barrett's horny sponge</name>
    <dbReference type="NCBI Taxonomy" id="519541"/>
    <lineage>
        <taxon>Eukaryota</taxon>
        <taxon>Metazoa</taxon>
        <taxon>Porifera</taxon>
        <taxon>Demospongiae</taxon>
        <taxon>Heteroscleromorpha</taxon>
        <taxon>Tetractinellida</taxon>
        <taxon>Astrophorina</taxon>
        <taxon>Geodiidae</taxon>
        <taxon>Geodia</taxon>
    </lineage>
</organism>
<comment type="similarity">
    <text evidence="2">Belongs to the NLRP family.</text>
</comment>
<sequence>MADNGEPPEITALRTNLTSITDRVTVGDNLQWFSNCLVEKAFIAQRTAQAILSSGSTPANRAGQLIDGVFAVIRTSDRRSHWFAEFVSIFSADRAYAELVEKLKRHVRQTNQQQLQSPIPASPSASSSLHVPATSGTTPATSSEESLAPSTTTSFSPPVPPPRQTDGRTDGMTNQDGDIQQSHLFLSEPLSPTFGAPSIERDGPFRVSQQFSTLGGSMKSETVFSALASDSRPCTSEPLPASYLRNDAAVPPSQPPLPMEEPHKTGAKRKHPTGAAEHDVVLGGCAGIRNPQNLPPPTKRMTVEHFPHEGLRLCPTEFSRQYVTENFEPAGSVGESNHIRALRENQPLIVDNLNLMSILPHLNGNSLLTEAENQEMLLIGLTESEKIMRLVAIIGRKGEDGFHRFLAALEAAEDHPTHKTIAEALESSLIYLLGDCAGIRSPQNLPPPTKRMTVEHFPHEGLYLDGLSPTEFSRQYVTEDFEEPAGSVGESNHIRALRENQPLIVDNLNLMSILPHLNVNSLLTEAENQEMLLIGLTESEKIMRLVTIIGRKGEDGFHRFLAALEAAADHPTHKTIAEALERSLQNPPRPGTLGSSSPTLLQCFVSNLKGWYKNKHFYQGTSGPFIYDIKFIRLALLTKKGVSEAERSKDKFLRATLHGHVEDIVKKKKRLEMEGIFRYGKDPRKLVLVEGAPGVGKTMLAMKLCQLWAQGRALQEYDIVFFVELRQYQKETTLKLETLLETHLEGDQEMMKEVMQHLVRTGGDKVLLILEGWDELSPALRDPFSWFFELIKAKKLPNASIMVTSRPSVTAPLYDYMDERRIEVLGFDKNQQNEYIQKNIEDPAVPQRVRDHLKRFPNLRALAHIPLTLSIICSVAMKSTSLPITLTELYDKYVCTFLFHNLQKSSSDSLRSLIGLDSLDTIPKEVRQVFEGLCKLALSGFEKKAFIFERCDLEEHCLPCSGEKFDGFGLLTTRTQSATAGRKPLYQFRHLSIQEFLAGLQINSIGDMDRTRLLKEYRSDRQFQNIWKFLSGVSKLRDEAFCQQLVLPTRKGGRDQLFLLHCLYEAQNPDICHRAAGKMEHMLHLDNTTLNATDCLCAAYVMGKSEGKWQVNLRGCNIGGDGLEVFKWQLKIHDSQNLKIIRLDLTHNQLDASAMRHVAEMFLELKAKIINVEIASNKIGDEGARLLSKALKEDSSRVKQLHFRDCGFTSGAAKWFSEVLQSSKTLSALHFGFDKLGDRGAEYISAALCQNTVLEELGLYTAGLTGAGLSFLANALKTNRTLSVIRMDRNNFTAPDCHIIAEILLTDNSVERIDLSRNPIGDDGFSIILDALIKKPDALKKLGYYTKSLCTYIGFNMIYTCRIFGCEITSREMHKFVEFFKKTTAFTGMNIGLNRLGDTGAGHIVQALRENKSESVKEIYMADTGLSDMGKQLVTEAGAMRKDLIVSCEVNEFLKIGKARIQEKLWSQ</sequence>
<dbReference type="GO" id="GO:0045087">
    <property type="term" value="P:innate immune response"/>
    <property type="evidence" value="ECO:0007669"/>
    <property type="project" value="UniProtKB-KW"/>
</dbReference>
<dbReference type="GO" id="GO:0005524">
    <property type="term" value="F:ATP binding"/>
    <property type="evidence" value="ECO:0007669"/>
    <property type="project" value="UniProtKB-KW"/>
</dbReference>
<feature type="domain" description="CARD" evidence="11">
    <location>
        <begin position="334"/>
        <end position="410"/>
    </location>
</feature>
<dbReference type="InterPro" id="IPR007111">
    <property type="entry name" value="NACHT_NTPase"/>
</dbReference>
<evidence type="ECO:0000313" key="13">
    <source>
        <dbReference type="EMBL" id="CAI8051087.1"/>
    </source>
</evidence>
<evidence type="ECO:0000256" key="4">
    <source>
        <dbReference type="ARBA" id="ARBA00022588"/>
    </source>
</evidence>
<evidence type="ECO:0000256" key="1">
    <source>
        <dbReference type="ARBA" id="ARBA00004496"/>
    </source>
</evidence>
<evidence type="ECO:0000256" key="2">
    <source>
        <dbReference type="ARBA" id="ARBA00008665"/>
    </source>
</evidence>
<dbReference type="PANTHER" id="PTHR45690">
    <property type="entry name" value="NACHT, LRR AND PYD DOMAINS-CONTAINING PROTEIN 12"/>
    <property type="match status" value="1"/>
</dbReference>
<accession>A0AA35XHK5</accession>
<evidence type="ECO:0000256" key="6">
    <source>
        <dbReference type="ARBA" id="ARBA00022741"/>
    </source>
</evidence>
<dbReference type="PROSITE" id="PS50209">
    <property type="entry name" value="CARD"/>
    <property type="match status" value="2"/>
</dbReference>
<dbReference type="InterPro" id="IPR011029">
    <property type="entry name" value="DEATH-like_dom_sf"/>
</dbReference>
<evidence type="ECO:0000256" key="9">
    <source>
        <dbReference type="ARBA" id="ARBA00022859"/>
    </source>
</evidence>
<dbReference type="InterPro" id="IPR050637">
    <property type="entry name" value="NLRP_innate_immun_reg"/>
</dbReference>
<evidence type="ECO:0000259" key="12">
    <source>
        <dbReference type="PROSITE" id="PS50837"/>
    </source>
</evidence>
<dbReference type="PANTHER" id="PTHR45690:SF19">
    <property type="entry name" value="NACHT, LRR AND PYD DOMAINS-CONTAINING PROTEIN 3"/>
    <property type="match status" value="1"/>
</dbReference>
<protein>
    <submittedName>
        <fullName evidence="13">NACHT, LRR and PYD domains-containing protein 3</fullName>
    </submittedName>
</protein>
<dbReference type="GO" id="GO:0042981">
    <property type="term" value="P:regulation of apoptotic process"/>
    <property type="evidence" value="ECO:0007669"/>
    <property type="project" value="InterPro"/>
</dbReference>
<dbReference type="SUPFAM" id="SSF52540">
    <property type="entry name" value="P-loop containing nucleoside triphosphate hydrolases"/>
    <property type="match status" value="1"/>
</dbReference>
<feature type="compositionally biased region" description="Low complexity" evidence="10">
    <location>
        <begin position="112"/>
        <end position="156"/>
    </location>
</feature>
<dbReference type="Pfam" id="PF05729">
    <property type="entry name" value="NACHT"/>
    <property type="match status" value="1"/>
</dbReference>
<keyword evidence="8" id="KW-0832">Ubl conjugation</keyword>
<keyword evidence="14" id="KW-1185">Reference proteome</keyword>
<evidence type="ECO:0000256" key="10">
    <source>
        <dbReference type="SAM" id="MobiDB-lite"/>
    </source>
</evidence>
<name>A0AA35XHK5_GEOBA</name>
<proteinExistence type="inferred from homology"/>
<evidence type="ECO:0000256" key="3">
    <source>
        <dbReference type="ARBA" id="ARBA00022490"/>
    </source>
</evidence>
<dbReference type="PROSITE" id="PS50837">
    <property type="entry name" value="NACHT"/>
    <property type="match status" value="1"/>
</dbReference>
<keyword evidence="9" id="KW-0391">Immunity</keyword>
<dbReference type="SMART" id="SM00368">
    <property type="entry name" value="LRR_RI"/>
    <property type="match status" value="8"/>
</dbReference>
<evidence type="ECO:0000256" key="5">
    <source>
        <dbReference type="ARBA" id="ARBA00022737"/>
    </source>
</evidence>
<dbReference type="SUPFAM" id="SSF52047">
    <property type="entry name" value="RNI-like"/>
    <property type="match status" value="1"/>
</dbReference>
<keyword evidence="3" id="KW-0963">Cytoplasm</keyword>
<feature type="domain" description="NACHT" evidence="12">
    <location>
        <begin position="685"/>
        <end position="808"/>
    </location>
</feature>
<evidence type="ECO:0000256" key="8">
    <source>
        <dbReference type="ARBA" id="ARBA00022843"/>
    </source>
</evidence>
<dbReference type="Proteomes" id="UP001174909">
    <property type="component" value="Unassembled WGS sequence"/>
</dbReference>
<comment type="caution">
    <text evidence="13">The sequence shown here is derived from an EMBL/GenBank/DDBJ whole genome shotgun (WGS) entry which is preliminary data.</text>
</comment>
<keyword evidence="5" id="KW-0677">Repeat</keyword>
<dbReference type="Gene3D" id="3.40.50.300">
    <property type="entry name" value="P-loop containing nucleotide triphosphate hydrolases"/>
    <property type="match status" value="1"/>
</dbReference>
<dbReference type="EMBL" id="CASHTH010003902">
    <property type="protein sequence ID" value="CAI8051087.1"/>
    <property type="molecule type" value="Genomic_DNA"/>
</dbReference>
<feature type="region of interest" description="Disordered" evidence="10">
    <location>
        <begin position="109"/>
        <end position="177"/>
    </location>
</feature>
<dbReference type="Gene3D" id="1.10.533.10">
    <property type="entry name" value="Death Domain, Fas"/>
    <property type="match status" value="2"/>
</dbReference>
<gene>
    <name evidence="13" type="ORF">GBAR_LOCUS27998</name>
</gene>
<dbReference type="CDD" id="cd01671">
    <property type="entry name" value="CARD"/>
    <property type="match status" value="2"/>
</dbReference>
<dbReference type="SUPFAM" id="SSF47986">
    <property type="entry name" value="DEATH domain"/>
    <property type="match status" value="2"/>
</dbReference>
<dbReference type="InterPro" id="IPR027417">
    <property type="entry name" value="P-loop_NTPase"/>
</dbReference>
<feature type="domain" description="CARD" evidence="11">
    <location>
        <begin position="489"/>
        <end position="565"/>
    </location>
</feature>
<keyword evidence="6" id="KW-0547">Nucleotide-binding</keyword>
<evidence type="ECO:0000313" key="14">
    <source>
        <dbReference type="Proteomes" id="UP001174909"/>
    </source>
</evidence>
<reference evidence="13" key="1">
    <citation type="submission" date="2023-03" db="EMBL/GenBank/DDBJ databases">
        <authorList>
            <person name="Steffen K."/>
            <person name="Cardenas P."/>
        </authorList>
    </citation>
    <scope>NUCLEOTIDE SEQUENCE</scope>
</reference>